<keyword evidence="2 5" id="KW-0812">Transmembrane</keyword>
<dbReference type="InterPro" id="IPR019372">
    <property type="entry name" value="LHFPL"/>
</dbReference>
<evidence type="ECO:0000256" key="4">
    <source>
        <dbReference type="ARBA" id="ARBA00023136"/>
    </source>
</evidence>
<feature type="transmembrane region" description="Helical" evidence="5">
    <location>
        <begin position="205"/>
        <end position="227"/>
    </location>
</feature>
<comment type="subcellular location">
    <subcellularLocation>
        <location evidence="1">Membrane</location>
        <topology evidence="1">Multi-pass membrane protein</topology>
    </subcellularLocation>
</comment>
<evidence type="ECO:0000313" key="7">
    <source>
        <dbReference type="Proteomes" id="UP001303046"/>
    </source>
</evidence>
<protein>
    <recommendedName>
        <fullName evidence="8">G-protein coupled receptors family 1 profile domain-containing protein</fullName>
    </recommendedName>
</protein>
<feature type="transmembrane region" description="Helical" evidence="5">
    <location>
        <begin position="325"/>
        <end position="346"/>
    </location>
</feature>
<keyword evidence="3 5" id="KW-1133">Transmembrane helix</keyword>
<evidence type="ECO:0008006" key="8">
    <source>
        <dbReference type="Google" id="ProtNLM"/>
    </source>
</evidence>
<proteinExistence type="predicted"/>
<evidence type="ECO:0000313" key="6">
    <source>
        <dbReference type="EMBL" id="KAK6751709.1"/>
    </source>
</evidence>
<dbReference type="Pfam" id="PF10242">
    <property type="entry name" value="L_HMGIC_fpl"/>
    <property type="match status" value="1"/>
</dbReference>
<evidence type="ECO:0000256" key="5">
    <source>
        <dbReference type="SAM" id="Phobius"/>
    </source>
</evidence>
<evidence type="ECO:0000256" key="1">
    <source>
        <dbReference type="ARBA" id="ARBA00004141"/>
    </source>
</evidence>
<reference evidence="6 7" key="1">
    <citation type="submission" date="2023-08" db="EMBL/GenBank/DDBJ databases">
        <title>A Necator americanus chromosomal reference genome.</title>
        <authorList>
            <person name="Ilik V."/>
            <person name="Petrzelkova K.J."/>
            <person name="Pardy F."/>
            <person name="Fuh T."/>
            <person name="Niatou-Singa F.S."/>
            <person name="Gouil Q."/>
            <person name="Baker L."/>
            <person name="Ritchie M.E."/>
            <person name="Jex A.R."/>
            <person name="Gazzola D."/>
            <person name="Li H."/>
            <person name="Toshio Fujiwara R."/>
            <person name="Zhan B."/>
            <person name="Aroian R.V."/>
            <person name="Pafco B."/>
            <person name="Schwarz E.M."/>
        </authorList>
    </citation>
    <scope>NUCLEOTIDE SEQUENCE [LARGE SCALE GENOMIC DNA]</scope>
    <source>
        <strain evidence="6 7">Aroian</strain>
        <tissue evidence="6">Whole animal</tissue>
    </source>
</reference>
<organism evidence="6 7">
    <name type="scientific">Necator americanus</name>
    <name type="common">Human hookworm</name>
    <dbReference type="NCBI Taxonomy" id="51031"/>
    <lineage>
        <taxon>Eukaryota</taxon>
        <taxon>Metazoa</taxon>
        <taxon>Ecdysozoa</taxon>
        <taxon>Nematoda</taxon>
        <taxon>Chromadorea</taxon>
        <taxon>Rhabditida</taxon>
        <taxon>Rhabditina</taxon>
        <taxon>Rhabditomorpha</taxon>
        <taxon>Strongyloidea</taxon>
        <taxon>Ancylostomatidae</taxon>
        <taxon>Bunostominae</taxon>
        <taxon>Necator</taxon>
    </lineage>
</organism>
<sequence length="497" mass="56554">MHQRNIPALLINSYIFCGEGVLILVMDVPFVLVILLFQRFRKRKEFLFIAGVTIGDLIYTVGYMSVSIRRILTSGSYDGEMTLFTAIDRLIATIHPVWHFKQGFWYPAIMCLSKLINVKKVYLGRSMNMENDLKEELNRRMRAAWTAFAAVREATDQLADQDLRAHLFDSTLLPALCYAAETSGDLVSAMCFDSFYPPFRIPLFIHRWGCIILSALIYIIVSLLLYKKFARNVVKFRGTQPNVQQKKNLINATITMGLSTLNALLFMFIPDVLLFIRISKAHLAFLILYSLMLNRIMFNFVLFVIRHREFRRIFTSIFCSKRRTVNVATVLSNVLQFLVLVHPSWIGSDEGGYFGLYNYCITMECTWNMFETRTLTTSFELSALLVLIATILSSFAVFSIFSYRCWLVASSFLMDGTILEYERSVQSRTLSASMAVYTRVDIGSRSDDTVNAWICTDSKKATQDAGTPSHFSTCQNSYAACAKTSEAFVAGVLLLKA</sequence>
<feature type="transmembrane region" description="Helical" evidence="5">
    <location>
        <begin position="281"/>
        <end position="305"/>
    </location>
</feature>
<gene>
    <name evidence="6" type="primary">Necator_chrIV.g16540</name>
    <name evidence="6" type="ORF">RB195_003243</name>
</gene>
<comment type="caution">
    <text evidence="6">The sequence shown here is derived from an EMBL/GenBank/DDBJ whole genome shotgun (WGS) entry which is preliminary data.</text>
</comment>
<feature type="transmembrane region" description="Helical" evidence="5">
    <location>
        <begin position="381"/>
        <end position="403"/>
    </location>
</feature>
<dbReference type="EMBL" id="JAVFWL010000004">
    <property type="protein sequence ID" value="KAK6751709.1"/>
    <property type="molecule type" value="Genomic_DNA"/>
</dbReference>
<feature type="transmembrane region" description="Helical" evidence="5">
    <location>
        <begin position="248"/>
        <end position="269"/>
    </location>
</feature>
<evidence type="ECO:0000256" key="3">
    <source>
        <dbReference type="ARBA" id="ARBA00022989"/>
    </source>
</evidence>
<name>A0ABR1DMR4_NECAM</name>
<keyword evidence="4 5" id="KW-0472">Membrane</keyword>
<evidence type="ECO:0000256" key="2">
    <source>
        <dbReference type="ARBA" id="ARBA00022692"/>
    </source>
</evidence>
<feature type="transmembrane region" description="Helical" evidence="5">
    <location>
        <begin position="13"/>
        <end position="37"/>
    </location>
</feature>
<keyword evidence="7" id="KW-1185">Reference proteome</keyword>
<accession>A0ABR1DMR4</accession>
<dbReference type="Proteomes" id="UP001303046">
    <property type="component" value="Unassembled WGS sequence"/>
</dbReference>
<feature type="transmembrane region" description="Helical" evidence="5">
    <location>
        <begin position="46"/>
        <end position="66"/>
    </location>
</feature>